<dbReference type="OrthoDB" id="1918246at2759"/>
<accession>A0A3S4NLI4</accession>
<dbReference type="Proteomes" id="UP000283530">
    <property type="component" value="Unassembled WGS sequence"/>
</dbReference>
<name>A0A3S4NLI4_9MAGN</name>
<proteinExistence type="predicted"/>
<reference evidence="2 3" key="1">
    <citation type="journal article" date="2019" name="Nat. Plants">
        <title>Stout camphor tree genome fills gaps in understanding of flowering plant genome evolution.</title>
        <authorList>
            <person name="Chaw S.M."/>
            <person name="Liu Y.C."/>
            <person name="Wu Y.W."/>
            <person name="Wang H.Y."/>
            <person name="Lin C.I."/>
            <person name="Wu C.S."/>
            <person name="Ke H.M."/>
            <person name="Chang L.Y."/>
            <person name="Hsu C.Y."/>
            <person name="Yang H.T."/>
            <person name="Sudianto E."/>
            <person name="Hsu M.H."/>
            <person name="Wu K.P."/>
            <person name="Wang L.N."/>
            <person name="Leebens-Mack J.H."/>
            <person name="Tsai I.J."/>
        </authorList>
    </citation>
    <scope>NUCLEOTIDE SEQUENCE [LARGE SCALE GENOMIC DNA]</scope>
    <source>
        <strain evidence="3">cv. Chaw 1501</strain>
        <tissue evidence="2">Young leaves</tissue>
    </source>
</reference>
<gene>
    <name evidence="2" type="ORF">CKAN_00734900</name>
</gene>
<comment type="caution">
    <text evidence="2">The sequence shown here is derived from an EMBL/GenBank/DDBJ whole genome shotgun (WGS) entry which is preliminary data.</text>
</comment>
<organism evidence="2 3">
    <name type="scientific">Cinnamomum micranthum f. kanehirae</name>
    <dbReference type="NCBI Taxonomy" id="337451"/>
    <lineage>
        <taxon>Eukaryota</taxon>
        <taxon>Viridiplantae</taxon>
        <taxon>Streptophyta</taxon>
        <taxon>Embryophyta</taxon>
        <taxon>Tracheophyta</taxon>
        <taxon>Spermatophyta</taxon>
        <taxon>Magnoliopsida</taxon>
        <taxon>Magnoliidae</taxon>
        <taxon>Laurales</taxon>
        <taxon>Lauraceae</taxon>
        <taxon>Cinnamomum</taxon>
    </lineage>
</organism>
<dbReference type="EMBL" id="QPKB01000003">
    <property type="protein sequence ID" value="RWR78801.1"/>
    <property type="molecule type" value="Genomic_DNA"/>
</dbReference>
<sequence>MSDREVLFMFHYGGDFVFDISRPVYNGGKQKMRFLATNITYECLVKEAIEASNGDSSIQNLTMQYLHHNGRAFSMASIDDDNDVRSMFKASGDELNEIYLYVFNGRNKEQRTGGDNWRFKMSYVRHSSPGKSRNSSGTSNKNEVYTQVAVNTYLPLTSVKTKTYKMEPEDINTDVGNNSARGMWIGREFQDRQTFRNTLAKFAIYGNFTLRPLKTNMTKVIARCRDQECPWRIHASIVESGPQFKVRTYNPNHKCSRPMMGMAHR</sequence>
<keyword evidence="3" id="KW-1185">Reference proteome</keyword>
<feature type="domain" description="Transposase MuDR plant" evidence="1">
    <location>
        <begin position="183"/>
        <end position="246"/>
    </location>
</feature>
<evidence type="ECO:0000313" key="3">
    <source>
        <dbReference type="Proteomes" id="UP000283530"/>
    </source>
</evidence>
<dbReference type="InterPro" id="IPR004332">
    <property type="entry name" value="Transposase_MuDR"/>
</dbReference>
<dbReference type="AlphaFoldDB" id="A0A3S4NLI4"/>
<protein>
    <submittedName>
        <fullName evidence="2">Mutator-like protein transposase</fullName>
    </submittedName>
</protein>
<evidence type="ECO:0000259" key="1">
    <source>
        <dbReference type="Pfam" id="PF03108"/>
    </source>
</evidence>
<dbReference type="Pfam" id="PF03108">
    <property type="entry name" value="DBD_Tnp_Mut"/>
    <property type="match status" value="1"/>
</dbReference>
<evidence type="ECO:0000313" key="2">
    <source>
        <dbReference type="EMBL" id="RWR78801.1"/>
    </source>
</evidence>